<evidence type="ECO:0000313" key="2">
    <source>
        <dbReference type="EMBL" id="VYU00922.1"/>
    </source>
</evidence>
<sequence>MDINVLLIFNLLIVLAIPIAIVVFVIKSLSNQNKMREEIRELNLKLEKLSEKIK</sequence>
<gene>
    <name evidence="2" type="ORF">CTLFYP3_01242</name>
</gene>
<reference evidence="2" key="1">
    <citation type="submission" date="2019-11" db="EMBL/GenBank/DDBJ databases">
        <authorList>
            <person name="Feng L."/>
        </authorList>
    </citation>
    <scope>NUCLEOTIDE SEQUENCE</scope>
    <source>
        <strain evidence="2">CTertiumLFYP3</strain>
    </source>
</reference>
<proteinExistence type="predicted"/>
<evidence type="ECO:0000256" key="1">
    <source>
        <dbReference type="SAM" id="Phobius"/>
    </source>
</evidence>
<evidence type="ECO:0008006" key="3">
    <source>
        <dbReference type="Google" id="ProtNLM"/>
    </source>
</evidence>
<dbReference type="RefSeq" id="WP_156625759.1">
    <property type="nucleotide sequence ID" value="NZ_CACRTO010000013.1"/>
</dbReference>
<keyword evidence="1" id="KW-0812">Transmembrane</keyword>
<feature type="transmembrane region" description="Helical" evidence="1">
    <location>
        <begin position="6"/>
        <end position="26"/>
    </location>
</feature>
<dbReference type="EMBL" id="CACRTO010000013">
    <property type="protein sequence ID" value="VYU00922.1"/>
    <property type="molecule type" value="Genomic_DNA"/>
</dbReference>
<dbReference type="AlphaFoldDB" id="A0A6N3BAG1"/>
<name>A0A6N3BAG1_9CLOT</name>
<organism evidence="2">
    <name type="scientific">Clostridium tertium</name>
    <dbReference type="NCBI Taxonomy" id="1559"/>
    <lineage>
        <taxon>Bacteria</taxon>
        <taxon>Bacillati</taxon>
        <taxon>Bacillota</taxon>
        <taxon>Clostridia</taxon>
        <taxon>Eubacteriales</taxon>
        <taxon>Clostridiaceae</taxon>
        <taxon>Clostridium</taxon>
    </lineage>
</organism>
<protein>
    <recommendedName>
        <fullName evidence="3">DUF4083 domain-containing protein</fullName>
    </recommendedName>
</protein>
<keyword evidence="1" id="KW-0472">Membrane</keyword>
<accession>A0A6N3BAG1</accession>
<keyword evidence="1" id="KW-1133">Transmembrane helix</keyword>